<evidence type="ECO:0000313" key="2">
    <source>
        <dbReference type="Proteomes" id="UP001472677"/>
    </source>
</evidence>
<dbReference type="EMBL" id="JBBPBM010000002">
    <property type="protein sequence ID" value="KAK8597141.1"/>
    <property type="molecule type" value="Genomic_DNA"/>
</dbReference>
<sequence>MSHCMKEMFHQLLSNLKQEQPVAQVVAAPSRAPIEKLAQHRGYPFARTIEEKPEEAEYWLECITQIVTKQLSCSDEHKLECAVALLVDEALSWWEC</sequence>
<reference evidence="1 2" key="1">
    <citation type="journal article" date="2024" name="G3 (Bethesda)">
        <title>Genome assembly of Hibiscus sabdariffa L. provides insights into metabolisms of medicinal natural products.</title>
        <authorList>
            <person name="Kim T."/>
        </authorList>
    </citation>
    <scope>NUCLEOTIDE SEQUENCE [LARGE SCALE GENOMIC DNA]</scope>
    <source>
        <strain evidence="1">TK-2024</strain>
        <tissue evidence="1">Old leaves</tissue>
    </source>
</reference>
<evidence type="ECO:0008006" key="3">
    <source>
        <dbReference type="Google" id="ProtNLM"/>
    </source>
</evidence>
<keyword evidence="2" id="KW-1185">Reference proteome</keyword>
<protein>
    <recommendedName>
        <fullName evidence="3">Chaperone surA</fullName>
    </recommendedName>
</protein>
<comment type="caution">
    <text evidence="1">The sequence shown here is derived from an EMBL/GenBank/DDBJ whole genome shotgun (WGS) entry which is preliminary data.</text>
</comment>
<proteinExistence type="predicted"/>
<name>A0ABR2G9C6_9ROSI</name>
<dbReference type="Proteomes" id="UP001472677">
    <property type="component" value="Unassembled WGS sequence"/>
</dbReference>
<organism evidence="1 2">
    <name type="scientific">Hibiscus sabdariffa</name>
    <name type="common">roselle</name>
    <dbReference type="NCBI Taxonomy" id="183260"/>
    <lineage>
        <taxon>Eukaryota</taxon>
        <taxon>Viridiplantae</taxon>
        <taxon>Streptophyta</taxon>
        <taxon>Embryophyta</taxon>
        <taxon>Tracheophyta</taxon>
        <taxon>Spermatophyta</taxon>
        <taxon>Magnoliopsida</taxon>
        <taxon>eudicotyledons</taxon>
        <taxon>Gunneridae</taxon>
        <taxon>Pentapetalae</taxon>
        <taxon>rosids</taxon>
        <taxon>malvids</taxon>
        <taxon>Malvales</taxon>
        <taxon>Malvaceae</taxon>
        <taxon>Malvoideae</taxon>
        <taxon>Hibiscus</taxon>
    </lineage>
</organism>
<accession>A0ABR2G9C6</accession>
<gene>
    <name evidence="1" type="ORF">V6N12_065617</name>
</gene>
<evidence type="ECO:0000313" key="1">
    <source>
        <dbReference type="EMBL" id="KAK8597141.1"/>
    </source>
</evidence>